<evidence type="ECO:0000313" key="2">
    <source>
        <dbReference type="Proteomes" id="UP001562425"/>
    </source>
</evidence>
<name>A0ABD1D8S7_CULPP</name>
<dbReference type="EMBL" id="JBEHCU010006863">
    <property type="protein sequence ID" value="KAL1396048.1"/>
    <property type="molecule type" value="Genomic_DNA"/>
</dbReference>
<accession>A0ABD1D8S7</accession>
<dbReference type="AlphaFoldDB" id="A0ABD1D8S7"/>
<comment type="caution">
    <text evidence="1">The sequence shown here is derived from an EMBL/GenBank/DDBJ whole genome shotgun (WGS) entry which is preliminary data.</text>
</comment>
<dbReference type="Proteomes" id="UP001562425">
    <property type="component" value="Unassembled WGS sequence"/>
</dbReference>
<proteinExistence type="predicted"/>
<evidence type="ECO:0000313" key="1">
    <source>
        <dbReference type="EMBL" id="KAL1396048.1"/>
    </source>
</evidence>
<keyword evidence="2" id="KW-1185">Reference proteome</keyword>
<sequence>MTEPPETLQRREHFHCKRIAETVPVVSSIAQIERCTACVPRHHCRQRTKVVCLRSSPRRCRLKQNQPG</sequence>
<protein>
    <submittedName>
        <fullName evidence="1">Uncharacterized protein</fullName>
    </submittedName>
</protein>
<gene>
    <name evidence="1" type="ORF">pipiens_010796</name>
</gene>
<reference evidence="1 2" key="1">
    <citation type="submission" date="2024-05" db="EMBL/GenBank/DDBJ databases">
        <title>Culex pipiens pipiens assembly and annotation.</title>
        <authorList>
            <person name="Alout H."/>
            <person name="Durand T."/>
        </authorList>
    </citation>
    <scope>NUCLEOTIDE SEQUENCE [LARGE SCALE GENOMIC DNA]</scope>
    <source>
        <strain evidence="1">HA-2024</strain>
        <tissue evidence="1">Whole body</tissue>
    </source>
</reference>
<organism evidence="1 2">
    <name type="scientific">Culex pipiens pipiens</name>
    <name type="common">Northern house mosquito</name>
    <dbReference type="NCBI Taxonomy" id="38569"/>
    <lineage>
        <taxon>Eukaryota</taxon>
        <taxon>Metazoa</taxon>
        <taxon>Ecdysozoa</taxon>
        <taxon>Arthropoda</taxon>
        <taxon>Hexapoda</taxon>
        <taxon>Insecta</taxon>
        <taxon>Pterygota</taxon>
        <taxon>Neoptera</taxon>
        <taxon>Endopterygota</taxon>
        <taxon>Diptera</taxon>
        <taxon>Nematocera</taxon>
        <taxon>Culicoidea</taxon>
        <taxon>Culicidae</taxon>
        <taxon>Culicinae</taxon>
        <taxon>Culicini</taxon>
        <taxon>Culex</taxon>
        <taxon>Culex</taxon>
    </lineage>
</organism>